<reference evidence="2 3" key="1">
    <citation type="submission" date="2019-04" db="EMBL/GenBank/DDBJ databases">
        <title>An improved genome assembly and genetic linkage map for asparagus bean, Vigna unguiculata ssp. sesquipedialis.</title>
        <authorList>
            <person name="Xia Q."/>
            <person name="Zhang R."/>
            <person name="Dong Y."/>
        </authorList>
    </citation>
    <scope>NUCLEOTIDE SEQUENCE [LARGE SCALE GENOMIC DNA]</scope>
    <source>
        <tissue evidence="2">Leaf</tissue>
    </source>
</reference>
<dbReference type="Gene3D" id="3.30.530.20">
    <property type="match status" value="1"/>
</dbReference>
<dbReference type="AlphaFoldDB" id="A0A4D6M488"/>
<dbReference type="PANTHER" id="PTHR31907">
    <property type="entry name" value="MLP-LIKE PROTEIN 423"/>
    <property type="match status" value="1"/>
</dbReference>
<evidence type="ECO:0000313" key="2">
    <source>
        <dbReference type="EMBL" id="QCD95573.1"/>
    </source>
</evidence>
<dbReference type="SMART" id="SM01037">
    <property type="entry name" value="Bet_v_1"/>
    <property type="match status" value="1"/>
</dbReference>
<dbReference type="Gramene" id="Vigun01g022500.1.v1.2">
    <property type="protein sequence ID" value="Vigun01g022500.1.v1.2"/>
    <property type="gene ID" value="Vigun01g022500.v1.2"/>
</dbReference>
<evidence type="ECO:0000313" key="3">
    <source>
        <dbReference type="Proteomes" id="UP000501690"/>
    </source>
</evidence>
<name>A0A4D6M488_VIGUN</name>
<dbReference type="GO" id="GO:0006952">
    <property type="term" value="P:defense response"/>
    <property type="evidence" value="ECO:0007669"/>
    <property type="project" value="InterPro"/>
</dbReference>
<dbReference type="InterPro" id="IPR051761">
    <property type="entry name" value="MLP-like_ligand-binding"/>
</dbReference>
<feature type="domain" description="Bet v I/Major latex protein" evidence="1">
    <location>
        <begin position="4"/>
        <end position="153"/>
    </location>
</feature>
<dbReference type="InterPro" id="IPR023393">
    <property type="entry name" value="START-like_dom_sf"/>
</dbReference>
<organism evidence="2 3">
    <name type="scientific">Vigna unguiculata</name>
    <name type="common">Cowpea</name>
    <dbReference type="NCBI Taxonomy" id="3917"/>
    <lineage>
        <taxon>Eukaryota</taxon>
        <taxon>Viridiplantae</taxon>
        <taxon>Streptophyta</taxon>
        <taxon>Embryophyta</taxon>
        <taxon>Tracheophyta</taxon>
        <taxon>Spermatophyta</taxon>
        <taxon>Magnoliopsida</taxon>
        <taxon>eudicotyledons</taxon>
        <taxon>Gunneridae</taxon>
        <taxon>Pentapetalae</taxon>
        <taxon>rosids</taxon>
        <taxon>fabids</taxon>
        <taxon>Fabales</taxon>
        <taxon>Fabaceae</taxon>
        <taxon>Papilionoideae</taxon>
        <taxon>50 kb inversion clade</taxon>
        <taxon>NPAAA clade</taxon>
        <taxon>indigoferoid/millettioid clade</taxon>
        <taxon>Phaseoleae</taxon>
        <taxon>Vigna</taxon>
    </lineage>
</organism>
<gene>
    <name evidence="2" type="ORF">DEO72_LG6g267</name>
</gene>
<accession>A0A4D6M488</accession>
<sequence length="155" mass="17564">MANSQVQKLETNVYVAVAPEQVFDVFCNKTYSIAKVFPSKVRSIAINEGEWGTEGSIISWNYVHDGDNCVAKEVVGDIDREKYKVTFKVIEGDLLKKYDSFKFVMQFIPKEKGCVTKLVLEYEKQNDDTPDPLTLLQFGNEVIKRVAASLSKDKI</sequence>
<dbReference type="CDD" id="cd07816">
    <property type="entry name" value="Bet_v1-like"/>
    <property type="match status" value="1"/>
</dbReference>
<dbReference type="Pfam" id="PF00407">
    <property type="entry name" value="Bet_v_1"/>
    <property type="match status" value="1"/>
</dbReference>
<dbReference type="InterPro" id="IPR000916">
    <property type="entry name" value="Bet_v_I/MLP"/>
</dbReference>
<dbReference type="Proteomes" id="UP000501690">
    <property type="component" value="Linkage Group LG6"/>
</dbReference>
<protein>
    <recommendedName>
        <fullName evidence="1">Bet v I/Major latex protein domain-containing protein</fullName>
    </recommendedName>
</protein>
<proteinExistence type="predicted"/>
<keyword evidence="3" id="KW-1185">Reference proteome</keyword>
<dbReference type="EMBL" id="CP039350">
    <property type="protein sequence ID" value="QCD95573.1"/>
    <property type="molecule type" value="Genomic_DNA"/>
</dbReference>
<dbReference type="OrthoDB" id="1858121at2759"/>
<dbReference type="SUPFAM" id="SSF55961">
    <property type="entry name" value="Bet v1-like"/>
    <property type="match status" value="1"/>
</dbReference>
<evidence type="ECO:0000259" key="1">
    <source>
        <dbReference type="SMART" id="SM01037"/>
    </source>
</evidence>